<protein>
    <submittedName>
        <fullName evidence="2">Uncharacterized protein</fullName>
    </submittedName>
</protein>
<gene>
    <name evidence="2" type="ORF">EUA04_15820</name>
</gene>
<comment type="caution">
    <text evidence="2">The sequence shown here is derived from an EMBL/GenBank/DDBJ whole genome shotgun (WGS) entry which is preliminary data.</text>
</comment>
<proteinExistence type="predicted"/>
<evidence type="ECO:0000256" key="1">
    <source>
        <dbReference type="SAM" id="MobiDB-lite"/>
    </source>
</evidence>
<dbReference type="Proteomes" id="UP000294952">
    <property type="component" value="Unassembled WGS sequence"/>
</dbReference>
<sequence length="131" mass="14986">MTDASDATVEAVGKVTEALEWVERARGHLYSFHQLMGHADLLLGEACDALREAGHDDVADRIETELVGRNVIQGRWTFQVVEEFDDSYWSVVRDHEKSVRDELVGGQRHLHEARMKEDRRTHGRKGHEARP</sequence>
<dbReference type="EMBL" id="SDLP01000004">
    <property type="protein sequence ID" value="TDL07392.1"/>
    <property type="molecule type" value="Genomic_DNA"/>
</dbReference>
<feature type="region of interest" description="Disordered" evidence="1">
    <location>
        <begin position="102"/>
        <end position="131"/>
    </location>
</feature>
<dbReference type="RefSeq" id="WP_133414044.1">
    <property type="nucleotide sequence ID" value="NZ_SDLP01000004.1"/>
</dbReference>
<dbReference type="AlphaFoldDB" id="A0A4R5X5G8"/>
<evidence type="ECO:0000313" key="2">
    <source>
        <dbReference type="EMBL" id="TDL07392.1"/>
    </source>
</evidence>
<accession>A0A4R5X5G8</accession>
<organism evidence="2 3">
    <name type="scientific">Mycolicibacterium obuense</name>
    <dbReference type="NCBI Taxonomy" id="1807"/>
    <lineage>
        <taxon>Bacteria</taxon>
        <taxon>Bacillati</taxon>
        <taxon>Actinomycetota</taxon>
        <taxon>Actinomycetes</taxon>
        <taxon>Mycobacteriales</taxon>
        <taxon>Mycobacteriaceae</taxon>
        <taxon>Mycolicibacterium</taxon>
    </lineage>
</organism>
<name>A0A4R5X5G8_9MYCO</name>
<reference evidence="2 3" key="1">
    <citation type="submission" date="2019-01" db="EMBL/GenBank/DDBJ databases">
        <title>High-quality-draft genome sequences of five non-tuberculosis mycobacteriaceae isolated from a nosocomial environment.</title>
        <authorList>
            <person name="Tiago I."/>
            <person name="Alarico S."/>
            <person name="Pereira S.G."/>
            <person name="Coelho C."/>
            <person name="Maranha A."/>
            <person name="Empadinhas N."/>
        </authorList>
    </citation>
    <scope>NUCLEOTIDE SEQUENCE [LARGE SCALE GENOMIC DNA]</scope>
    <source>
        <strain evidence="2 3">22DIII</strain>
    </source>
</reference>
<evidence type="ECO:0000313" key="3">
    <source>
        <dbReference type="Proteomes" id="UP000294952"/>
    </source>
</evidence>